<gene>
    <name evidence="3" type="ORF">GCM10023307_14560</name>
</gene>
<keyword evidence="2" id="KW-0472">Membrane</keyword>
<keyword evidence="2" id="KW-0812">Transmembrane</keyword>
<evidence type="ECO:0000313" key="4">
    <source>
        <dbReference type="Proteomes" id="UP001499959"/>
    </source>
</evidence>
<dbReference type="Pfam" id="PF09604">
    <property type="entry name" value="Potass_KdpF"/>
    <property type="match status" value="1"/>
</dbReference>
<evidence type="ECO:0008006" key="5">
    <source>
        <dbReference type="Google" id="ProtNLM"/>
    </source>
</evidence>
<evidence type="ECO:0000256" key="2">
    <source>
        <dbReference type="SAM" id="Phobius"/>
    </source>
</evidence>
<evidence type="ECO:0000256" key="1">
    <source>
        <dbReference type="SAM" id="MobiDB-lite"/>
    </source>
</evidence>
<name>A0ABP9B466_9GAMM</name>
<dbReference type="EMBL" id="BAABJE010000005">
    <property type="protein sequence ID" value="GAA4790352.1"/>
    <property type="molecule type" value="Genomic_DNA"/>
</dbReference>
<protein>
    <recommendedName>
        <fullName evidence="5">Potassium-transporting ATPase subunit F</fullName>
    </recommendedName>
</protein>
<feature type="transmembrane region" description="Helical" evidence="2">
    <location>
        <begin position="44"/>
        <end position="65"/>
    </location>
</feature>
<keyword evidence="4" id="KW-1185">Reference proteome</keyword>
<accession>A0ABP9B466</accession>
<sequence>MFTPAGPPPHSDFAGDGSRISHCKDATPALDRIPHSEDNPMPTWLIATCALCIALAAAYLLYVILNPEKF</sequence>
<proteinExistence type="predicted"/>
<organism evidence="3 4">
    <name type="scientific">Lysobacter hankyongensis</name>
    <dbReference type="NCBI Taxonomy" id="1176535"/>
    <lineage>
        <taxon>Bacteria</taxon>
        <taxon>Pseudomonadati</taxon>
        <taxon>Pseudomonadota</taxon>
        <taxon>Gammaproteobacteria</taxon>
        <taxon>Lysobacterales</taxon>
        <taxon>Lysobacteraceae</taxon>
        <taxon>Lysobacter</taxon>
    </lineage>
</organism>
<feature type="compositionally biased region" description="Pro residues" evidence="1">
    <location>
        <begin position="1"/>
        <end position="10"/>
    </location>
</feature>
<dbReference type="InterPro" id="IPR011726">
    <property type="entry name" value="KdpF"/>
</dbReference>
<feature type="region of interest" description="Disordered" evidence="1">
    <location>
        <begin position="1"/>
        <end position="20"/>
    </location>
</feature>
<keyword evidence="2" id="KW-1133">Transmembrane helix</keyword>
<dbReference type="Proteomes" id="UP001499959">
    <property type="component" value="Unassembled WGS sequence"/>
</dbReference>
<reference evidence="4" key="1">
    <citation type="journal article" date="2019" name="Int. J. Syst. Evol. Microbiol.">
        <title>The Global Catalogue of Microorganisms (GCM) 10K type strain sequencing project: providing services to taxonomists for standard genome sequencing and annotation.</title>
        <authorList>
            <consortium name="The Broad Institute Genomics Platform"/>
            <consortium name="The Broad Institute Genome Sequencing Center for Infectious Disease"/>
            <person name="Wu L."/>
            <person name="Ma J."/>
        </authorList>
    </citation>
    <scope>NUCLEOTIDE SEQUENCE [LARGE SCALE GENOMIC DNA]</scope>
    <source>
        <strain evidence="4">JCM 18204</strain>
    </source>
</reference>
<comment type="caution">
    <text evidence="3">The sequence shown here is derived from an EMBL/GenBank/DDBJ whole genome shotgun (WGS) entry which is preliminary data.</text>
</comment>
<evidence type="ECO:0000313" key="3">
    <source>
        <dbReference type="EMBL" id="GAA4790352.1"/>
    </source>
</evidence>